<keyword evidence="6" id="KW-0067">ATP-binding</keyword>
<dbReference type="PROSITE" id="PS50011">
    <property type="entry name" value="PROTEIN_KINASE_DOM"/>
    <property type="match status" value="1"/>
</dbReference>
<evidence type="ECO:0000256" key="8">
    <source>
        <dbReference type="ARBA" id="ARBA00048679"/>
    </source>
</evidence>
<feature type="compositionally biased region" description="Basic and acidic residues" evidence="9">
    <location>
        <begin position="874"/>
        <end position="889"/>
    </location>
</feature>
<feature type="region of interest" description="Disordered" evidence="9">
    <location>
        <begin position="790"/>
        <end position="905"/>
    </location>
</feature>
<evidence type="ECO:0000313" key="12">
    <source>
        <dbReference type="Proteomes" id="UP000325902"/>
    </source>
</evidence>
<evidence type="ECO:0000256" key="5">
    <source>
        <dbReference type="ARBA" id="ARBA00022777"/>
    </source>
</evidence>
<dbReference type="SMART" id="SM00220">
    <property type="entry name" value="S_TKc"/>
    <property type="match status" value="1"/>
</dbReference>
<evidence type="ECO:0000256" key="3">
    <source>
        <dbReference type="ARBA" id="ARBA00022679"/>
    </source>
</evidence>
<name>A0A5N5D5C3_9PEZI</name>
<keyword evidence="2" id="KW-0723">Serine/threonine-protein kinase</keyword>
<reference evidence="11 12" key="1">
    <citation type="journal article" date="2019" name="Sci. Rep.">
        <title>A multi-omics analysis of the grapevine pathogen Lasiodiplodia theobromae reveals that temperature affects the expression of virulence- and pathogenicity-related genes.</title>
        <authorList>
            <person name="Felix C."/>
            <person name="Meneses R."/>
            <person name="Goncalves M.F.M."/>
            <person name="Tilleman L."/>
            <person name="Duarte A.S."/>
            <person name="Jorrin-Novo J.V."/>
            <person name="Van de Peer Y."/>
            <person name="Deforce D."/>
            <person name="Van Nieuwerburgh F."/>
            <person name="Esteves A.C."/>
            <person name="Alves A."/>
        </authorList>
    </citation>
    <scope>NUCLEOTIDE SEQUENCE [LARGE SCALE GENOMIC DNA]</scope>
    <source>
        <strain evidence="11 12">LA-SOL3</strain>
    </source>
</reference>
<evidence type="ECO:0000256" key="2">
    <source>
        <dbReference type="ARBA" id="ARBA00022527"/>
    </source>
</evidence>
<evidence type="ECO:0000256" key="9">
    <source>
        <dbReference type="SAM" id="MobiDB-lite"/>
    </source>
</evidence>
<accession>A0A5N5D5C3</accession>
<keyword evidence="5" id="KW-0418">Kinase</keyword>
<feature type="domain" description="Protein kinase" evidence="10">
    <location>
        <begin position="1"/>
        <end position="331"/>
    </location>
</feature>
<comment type="catalytic activity">
    <reaction evidence="7">
        <text>L-threonyl-[protein] + ATP = O-phospho-L-threonyl-[protein] + ADP + H(+)</text>
        <dbReference type="Rhea" id="RHEA:46608"/>
        <dbReference type="Rhea" id="RHEA-COMP:11060"/>
        <dbReference type="Rhea" id="RHEA-COMP:11605"/>
        <dbReference type="ChEBI" id="CHEBI:15378"/>
        <dbReference type="ChEBI" id="CHEBI:30013"/>
        <dbReference type="ChEBI" id="CHEBI:30616"/>
        <dbReference type="ChEBI" id="CHEBI:61977"/>
        <dbReference type="ChEBI" id="CHEBI:456216"/>
        <dbReference type="EC" id="2.7.11.1"/>
    </reaction>
</comment>
<keyword evidence="4" id="KW-0547">Nucleotide-binding</keyword>
<feature type="compositionally biased region" description="Acidic residues" evidence="9">
    <location>
        <begin position="555"/>
        <end position="566"/>
    </location>
</feature>
<evidence type="ECO:0000256" key="1">
    <source>
        <dbReference type="ARBA" id="ARBA00012513"/>
    </source>
</evidence>
<gene>
    <name evidence="11" type="ORF">DBV05_g8418</name>
</gene>
<evidence type="ECO:0000313" key="11">
    <source>
        <dbReference type="EMBL" id="KAB2572939.1"/>
    </source>
</evidence>
<evidence type="ECO:0000256" key="7">
    <source>
        <dbReference type="ARBA" id="ARBA00047899"/>
    </source>
</evidence>
<evidence type="ECO:0000259" key="10">
    <source>
        <dbReference type="PROSITE" id="PS50011"/>
    </source>
</evidence>
<feature type="compositionally biased region" description="Pro residues" evidence="9">
    <location>
        <begin position="797"/>
        <end position="806"/>
    </location>
</feature>
<feature type="compositionally biased region" description="Low complexity" evidence="9">
    <location>
        <begin position="644"/>
        <end position="661"/>
    </location>
</feature>
<dbReference type="InterPro" id="IPR011009">
    <property type="entry name" value="Kinase-like_dom_sf"/>
</dbReference>
<feature type="compositionally biased region" description="Low complexity" evidence="9">
    <location>
        <begin position="529"/>
        <end position="554"/>
    </location>
</feature>
<comment type="catalytic activity">
    <reaction evidence="8">
        <text>L-seryl-[protein] + ATP = O-phospho-L-seryl-[protein] + ADP + H(+)</text>
        <dbReference type="Rhea" id="RHEA:17989"/>
        <dbReference type="Rhea" id="RHEA-COMP:9863"/>
        <dbReference type="Rhea" id="RHEA-COMP:11604"/>
        <dbReference type="ChEBI" id="CHEBI:15378"/>
        <dbReference type="ChEBI" id="CHEBI:29999"/>
        <dbReference type="ChEBI" id="CHEBI:30616"/>
        <dbReference type="ChEBI" id="CHEBI:83421"/>
        <dbReference type="ChEBI" id="CHEBI:456216"/>
        <dbReference type="EC" id="2.7.11.1"/>
    </reaction>
</comment>
<comment type="caution">
    <text evidence="11">The sequence shown here is derived from an EMBL/GenBank/DDBJ whole genome shotgun (WGS) entry which is preliminary data.</text>
</comment>
<dbReference type="InterPro" id="IPR000719">
    <property type="entry name" value="Prot_kinase_dom"/>
</dbReference>
<feature type="compositionally biased region" description="Acidic residues" evidence="9">
    <location>
        <begin position="670"/>
        <end position="680"/>
    </location>
</feature>
<dbReference type="Gene3D" id="1.10.510.10">
    <property type="entry name" value="Transferase(Phosphotransferase) domain 1"/>
    <property type="match status" value="1"/>
</dbReference>
<dbReference type="GO" id="GO:0004674">
    <property type="term" value="F:protein serine/threonine kinase activity"/>
    <property type="evidence" value="ECO:0007669"/>
    <property type="project" value="UniProtKB-KW"/>
</dbReference>
<dbReference type="PANTHER" id="PTHR43671:SF98">
    <property type="entry name" value="SERINE_THREONINE-PROTEIN KINASE NEK11"/>
    <property type="match status" value="1"/>
</dbReference>
<evidence type="ECO:0000256" key="4">
    <source>
        <dbReference type="ARBA" id="ARBA00022741"/>
    </source>
</evidence>
<dbReference type="SUPFAM" id="SSF56112">
    <property type="entry name" value="Protein kinase-like (PK-like)"/>
    <property type="match status" value="1"/>
</dbReference>
<dbReference type="InterPro" id="IPR050660">
    <property type="entry name" value="NEK_Ser/Thr_kinase"/>
</dbReference>
<dbReference type="GO" id="GO:0005524">
    <property type="term" value="F:ATP binding"/>
    <property type="evidence" value="ECO:0007669"/>
    <property type="project" value="UniProtKB-KW"/>
</dbReference>
<feature type="compositionally biased region" description="Acidic residues" evidence="9">
    <location>
        <begin position="578"/>
        <end position="592"/>
    </location>
</feature>
<feature type="compositionally biased region" description="Basic residues" evidence="9">
    <location>
        <begin position="890"/>
        <end position="905"/>
    </location>
</feature>
<sequence>MSVAATPDPMPDSMALWFRTGERTEIGHVYSKAIVKRYTSNTARDTKRKEEWILFKIKTLYRGEAPNFVNILHGYNVCIEPHIVMEHCTGGDLVAYRKRILGQSGLSQFPEAKIWDVYSALVSAIKFLQYGHPGWDAPESARWKSIAHRNINPRNVLVRLKGPNSSEEGPTEQYVLADFSSATEFGGTEWDWEPQRQRDRDTVVYMAPEEVQKELAALMKSDKPKTDEKNTGERADIWSAGAVVHFLALGRPPVAHKMDPAYLYPRPGPFWLTLPRVPTFIDGLSVGTEAEAGTQPPRPTYSRQLNCRMLEALAVNPAKRATADSLSRAWSAATKTVRRRHRRWPTARPGFFAPFRVRASDGSLAVLARSPPLKYPGRESFTPFTPLKDTRRRRSFDDWLKRPHEFEWENLQDVEEKVKAKKTQMRQLYTHMTAILQYLINEKQRNVPFWPAGAAPRGIPDPLPCPMPTTRSRYHDAREILWWCRHKAERTRGSGSFHDEIDEYLRTGILPLDTDDDEPTPPPPPPGSPSLYTSSGPLLFTSPDDASSTPSLTDDSSDSEPPDDLEGPPTPNGKDPSDASDDSPADEGDPPAEEGNSPAAEGGPTHTAASAVPPREPAQQNLSDSIDDGFWQAISQLGQAGREASGLASTLGAGGSRPPSDSGGGGGDDNNNDADDEGDGWETGSGGGDDGSDDDSSDSDSSPSESSEESNSEQSNVLERVSWLMRHWLWMWTERFYDLRDERWLERERQRMMQDQLPTIRERRREEDVGVAVVADAYVEQAAQRPVAGGSAAATNLPPPLPPPADGVPDAALDVREGDIELQPMPPRGQRAKGKQRARDEASRAPLAIDHDQDQEERQPLLNPDPNHHHHHHHDEYNNHHHHHDEYNNHRHHHDQQNNHHHQRQ</sequence>
<dbReference type="EMBL" id="VCHE01000068">
    <property type="protein sequence ID" value="KAB2572939.1"/>
    <property type="molecule type" value="Genomic_DNA"/>
</dbReference>
<dbReference type="Proteomes" id="UP000325902">
    <property type="component" value="Unassembled WGS sequence"/>
</dbReference>
<dbReference type="EC" id="2.7.11.1" evidence="1"/>
<dbReference type="AlphaFoldDB" id="A0A5N5D5C3"/>
<dbReference type="Pfam" id="PF00069">
    <property type="entry name" value="Pkinase"/>
    <property type="match status" value="1"/>
</dbReference>
<dbReference type="OrthoDB" id="310217at2759"/>
<protein>
    <recommendedName>
        <fullName evidence="1">non-specific serine/threonine protein kinase</fullName>
        <ecNumber evidence="1">2.7.11.1</ecNumber>
    </recommendedName>
</protein>
<feature type="compositionally biased region" description="Basic and acidic residues" evidence="9">
    <location>
        <begin position="837"/>
        <end position="859"/>
    </location>
</feature>
<keyword evidence="12" id="KW-1185">Reference proteome</keyword>
<feature type="region of interest" description="Disordered" evidence="9">
    <location>
        <begin position="510"/>
        <end position="716"/>
    </location>
</feature>
<organism evidence="11 12">
    <name type="scientific">Lasiodiplodia theobromae</name>
    <dbReference type="NCBI Taxonomy" id="45133"/>
    <lineage>
        <taxon>Eukaryota</taxon>
        <taxon>Fungi</taxon>
        <taxon>Dikarya</taxon>
        <taxon>Ascomycota</taxon>
        <taxon>Pezizomycotina</taxon>
        <taxon>Dothideomycetes</taxon>
        <taxon>Dothideomycetes incertae sedis</taxon>
        <taxon>Botryosphaeriales</taxon>
        <taxon>Botryosphaeriaceae</taxon>
        <taxon>Lasiodiplodia</taxon>
    </lineage>
</organism>
<keyword evidence="3" id="KW-0808">Transferase</keyword>
<evidence type="ECO:0000256" key="6">
    <source>
        <dbReference type="ARBA" id="ARBA00022840"/>
    </source>
</evidence>
<proteinExistence type="predicted"/>
<dbReference type="PANTHER" id="PTHR43671">
    <property type="entry name" value="SERINE/THREONINE-PROTEIN KINASE NEK"/>
    <property type="match status" value="1"/>
</dbReference>